<dbReference type="STRING" id="1123243.SAMN02745190_01409"/>
<dbReference type="Gene3D" id="1.10.260.40">
    <property type="entry name" value="lambda repressor-like DNA-binding domains"/>
    <property type="match status" value="1"/>
</dbReference>
<dbReference type="GO" id="GO:0003677">
    <property type="term" value="F:DNA binding"/>
    <property type="evidence" value="ECO:0007669"/>
    <property type="project" value="UniProtKB-KW"/>
</dbReference>
<dbReference type="InterPro" id="IPR001387">
    <property type="entry name" value="Cro/C1-type_HTH"/>
</dbReference>
<keyword evidence="3" id="KW-1185">Reference proteome</keyword>
<dbReference type="InterPro" id="IPR010982">
    <property type="entry name" value="Lambda_DNA-bd_dom_sf"/>
</dbReference>
<proteinExistence type="predicted"/>
<keyword evidence="2" id="KW-0238">DNA-binding</keyword>
<dbReference type="CDD" id="cd00093">
    <property type="entry name" value="HTH_XRE"/>
    <property type="match status" value="1"/>
</dbReference>
<dbReference type="PROSITE" id="PS50943">
    <property type="entry name" value="HTH_CROC1"/>
    <property type="match status" value="1"/>
</dbReference>
<dbReference type="Proteomes" id="UP000184404">
    <property type="component" value="Unassembled WGS sequence"/>
</dbReference>
<organism evidence="2 3">
    <name type="scientific">Schwartzia succinivorans DSM 10502</name>
    <dbReference type="NCBI Taxonomy" id="1123243"/>
    <lineage>
        <taxon>Bacteria</taxon>
        <taxon>Bacillati</taxon>
        <taxon>Bacillota</taxon>
        <taxon>Negativicutes</taxon>
        <taxon>Selenomonadales</taxon>
        <taxon>Selenomonadaceae</taxon>
        <taxon>Schwartzia</taxon>
    </lineage>
</organism>
<evidence type="ECO:0000313" key="3">
    <source>
        <dbReference type="Proteomes" id="UP000184404"/>
    </source>
</evidence>
<reference evidence="2 3" key="1">
    <citation type="submission" date="2016-11" db="EMBL/GenBank/DDBJ databases">
        <authorList>
            <person name="Jaros S."/>
            <person name="Januszkiewicz K."/>
            <person name="Wedrychowicz H."/>
        </authorList>
    </citation>
    <scope>NUCLEOTIDE SEQUENCE [LARGE SCALE GENOMIC DNA]</scope>
    <source>
        <strain evidence="2 3">DSM 10502</strain>
    </source>
</reference>
<gene>
    <name evidence="2" type="ORF">SAMN02745190_01409</name>
</gene>
<protein>
    <submittedName>
        <fullName evidence="2">DNA-binding transcriptional regulator, XRE-family HTH domain</fullName>
    </submittedName>
</protein>
<evidence type="ECO:0000259" key="1">
    <source>
        <dbReference type="PROSITE" id="PS50943"/>
    </source>
</evidence>
<dbReference type="AlphaFoldDB" id="A0A1M4X9W1"/>
<name>A0A1M4X9W1_9FIRM</name>
<evidence type="ECO:0000313" key="2">
    <source>
        <dbReference type="EMBL" id="SHE90274.1"/>
    </source>
</evidence>
<feature type="domain" description="HTH cro/C1-type" evidence="1">
    <location>
        <begin position="22"/>
        <end position="53"/>
    </location>
</feature>
<dbReference type="EMBL" id="FQUG01000005">
    <property type="protein sequence ID" value="SHE90274.1"/>
    <property type="molecule type" value="Genomic_DNA"/>
</dbReference>
<accession>A0A1M4X9W1</accession>
<sequence length="287" mass="33120">MKDIYTDLRNTMLKRMQNSASELRRFMGLSGQELSEYLGVTRQTVSNIEQKRTPMNIPLYLAYGALLDNYLGKHKQDMKAIQAVIRRNNPEIGEADMNLELNSVNGSFLQGWFACFPSNDDKRLSEVPEYECMQILARQYKVFLNHDTLQMLECREMLQRFTPVLQEFNSKIIVPQRSIEYLQNNLMSDETEVREAAKVGLDTCLNAKREGIISIHGEATDGELSVLYPAVFSRFKLEQRLLLISQDEMLRNSVEKLDDTDDIQGFQVRTGRLDDQGTLRILPSNRH</sequence>
<dbReference type="SUPFAM" id="SSF47413">
    <property type="entry name" value="lambda repressor-like DNA-binding domains"/>
    <property type="match status" value="1"/>
</dbReference>